<accession>A0AAN4UUH3</accession>
<evidence type="ECO:0000256" key="1">
    <source>
        <dbReference type="SAM" id="MobiDB-lite"/>
    </source>
</evidence>
<protein>
    <submittedName>
        <fullName evidence="2">Uncharacterized protein</fullName>
    </submittedName>
</protein>
<dbReference type="Proteomes" id="UP000634647">
    <property type="component" value="Unassembled WGS sequence"/>
</dbReference>
<evidence type="ECO:0000313" key="3">
    <source>
        <dbReference type="Proteomes" id="UP000634647"/>
    </source>
</evidence>
<name>A0AAN4UUH3_9RHOB</name>
<gene>
    <name evidence="2" type="ORF">GCM10008024_34680</name>
</gene>
<reference evidence="2" key="2">
    <citation type="submission" date="2023-06" db="EMBL/GenBank/DDBJ databases">
        <authorList>
            <person name="Sun Q."/>
            <person name="Zhou Y."/>
        </authorList>
    </citation>
    <scope>NUCLEOTIDE SEQUENCE</scope>
    <source>
        <strain evidence="2">CGMCC 1.10859</strain>
    </source>
</reference>
<reference evidence="2" key="1">
    <citation type="journal article" date="2014" name="Int. J. Syst. Evol. Microbiol.">
        <title>Complete genome sequence of Corynebacterium casei LMG S-19264T (=DSM 44701T), isolated from a smear-ripened cheese.</title>
        <authorList>
            <consortium name="US DOE Joint Genome Institute (JGI-PGF)"/>
            <person name="Walter F."/>
            <person name="Albersmeier A."/>
            <person name="Kalinowski J."/>
            <person name="Ruckert C."/>
        </authorList>
    </citation>
    <scope>NUCLEOTIDE SEQUENCE</scope>
    <source>
        <strain evidence="2">CGMCC 1.10859</strain>
    </source>
</reference>
<feature type="region of interest" description="Disordered" evidence="1">
    <location>
        <begin position="1"/>
        <end position="59"/>
    </location>
</feature>
<comment type="caution">
    <text evidence="2">The sequence shown here is derived from an EMBL/GenBank/DDBJ whole genome shotgun (WGS) entry which is preliminary data.</text>
</comment>
<evidence type="ECO:0000313" key="2">
    <source>
        <dbReference type="EMBL" id="GHE05099.1"/>
    </source>
</evidence>
<organism evidence="2 3">
    <name type="scientific">Allgaiera indica</name>
    <dbReference type="NCBI Taxonomy" id="765699"/>
    <lineage>
        <taxon>Bacteria</taxon>
        <taxon>Pseudomonadati</taxon>
        <taxon>Pseudomonadota</taxon>
        <taxon>Alphaproteobacteria</taxon>
        <taxon>Rhodobacterales</taxon>
        <taxon>Paracoccaceae</taxon>
        <taxon>Allgaiera</taxon>
    </lineage>
</organism>
<dbReference type="EMBL" id="BNAB01000021">
    <property type="protein sequence ID" value="GHE05099.1"/>
    <property type="molecule type" value="Genomic_DNA"/>
</dbReference>
<proteinExistence type="predicted"/>
<feature type="region of interest" description="Disordered" evidence="1">
    <location>
        <begin position="154"/>
        <end position="179"/>
    </location>
</feature>
<dbReference type="AlphaFoldDB" id="A0AAN4UUH3"/>
<sequence length="179" mass="18358">MQTGRAIMKPSARPGAASPGMRRRARGAAVQAGRQNGVVPPGLGRLASSKASGATGPGLADSGAYIGQARSGLMRAGRRAFDPDGIFDPAAIVAQAIGRHHQYLDGFFLFLGAVLAPGKDRDAPGLGFIHPPGDVVTISGPDLGRQRNLVRHSTEAPEWTLGADARPRGAGPVVKGRAA</sequence>